<dbReference type="Proteomes" id="UP000597444">
    <property type="component" value="Unassembled WGS sequence"/>
</dbReference>
<dbReference type="Gene3D" id="3.30.470.20">
    <property type="entry name" value="ATP-grasp fold, B domain"/>
    <property type="match status" value="1"/>
</dbReference>
<dbReference type="SUPFAM" id="SSF56059">
    <property type="entry name" value="Glutathione synthetase ATP-binding domain-like"/>
    <property type="match status" value="1"/>
</dbReference>
<dbReference type="Gene3D" id="3.30.1490.20">
    <property type="entry name" value="ATP-grasp fold, A domain"/>
    <property type="match status" value="1"/>
</dbReference>
<dbReference type="PANTHER" id="PTHR43585">
    <property type="entry name" value="FUMIPYRROLE BIOSYNTHESIS PROTEIN C"/>
    <property type="match status" value="1"/>
</dbReference>
<dbReference type="AlphaFoldDB" id="A0A8J3N0X1"/>
<protein>
    <recommendedName>
        <fullName evidence="5">ATP-grasp domain-containing protein</fullName>
    </recommendedName>
</protein>
<dbReference type="GO" id="GO:0046872">
    <property type="term" value="F:metal ion binding"/>
    <property type="evidence" value="ECO:0007669"/>
    <property type="project" value="InterPro"/>
</dbReference>
<evidence type="ECO:0000313" key="7">
    <source>
        <dbReference type="Proteomes" id="UP000597444"/>
    </source>
</evidence>
<dbReference type="EMBL" id="BNJK01000001">
    <property type="protein sequence ID" value="GHO91675.1"/>
    <property type="molecule type" value="Genomic_DNA"/>
</dbReference>
<dbReference type="InterPro" id="IPR005479">
    <property type="entry name" value="CPAse_ATP-bd"/>
</dbReference>
<reference evidence="6" key="1">
    <citation type="submission" date="2020-10" db="EMBL/GenBank/DDBJ databases">
        <title>Taxonomic study of unclassified bacteria belonging to the class Ktedonobacteria.</title>
        <authorList>
            <person name="Yabe S."/>
            <person name="Wang C.M."/>
            <person name="Zheng Y."/>
            <person name="Sakai Y."/>
            <person name="Cavaletti L."/>
            <person name="Monciardini P."/>
            <person name="Donadio S."/>
        </authorList>
    </citation>
    <scope>NUCLEOTIDE SEQUENCE</scope>
    <source>
        <strain evidence="6">ID150040</strain>
    </source>
</reference>
<evidence type="ECO:0000259" key="5">
    <source>
        <dbReference type="PROSITE" id="PS50975"/>
    </source>
</evidence>
<evidence type="ECO:0000256" key="2">
    <source>
        <dbReference type="ARBA" id="ARBA00022741"/>
    </source>
</evidence>
<dbReference type="PROSITE" id="PS50975">
    <property type="entry name" value="ATP_GRASP"/>
    <property type="match status" value="1"/>
</dbReference>
<dbReference type="GO" id="GO:0005524">
    <property type="term" value="F:ATP binding"/>
    <property type="evidence" value="ECO:0007669"/>
    <property type="project" value="UniProtKB-UniRule"/>
</dbReference>
<keyword evidence="2 4" id="KW-0547">Nucleotide-binding</keyword>
<dbReference type="Gene3D" id="3.40.50.20">
    <property type="match status" value="1"/>
</dbReference>
<accession>A0A8J3N0X1</accession>
<feature type="domain" description="ATP-grasp" evidence="5">
    <location>
        <begin position="148"/>
        <end position="336"/>
    </location>
</feature>
<dbReference type="InterPro" id="IPR052032">
    <property type="entry name" value="ATP-dep_AA_Ligase"/>
</dbReference>
<sequence length="436" mass="48399">MFRFEKDMYEMSSASKVKATNSRDSQQHAGVYDALILDARLRQALVSLRSLGQRGLTVAALETCDGVPAFFSRWCRQGYVCSAGEGTAGYLAYLKDWLQQIGAHVLIPTSDGTIALLQQHRAALEHHTRIALATDSALAIAVNKERTLAMAQELGLHVPRGVTVSSVSDVYSAVHEIGLPAVVKPVESWVSCEQQRVASQLVVSLDEAQRVVEALTCSGSAVLFQQFLTGRREAISFLCADGEIYARFAQWAKRTEPPLGGQSVLRQSIAVPSDSGEQAERLIRAIGLDGYSEVEFRRDSSGQPFLMEINPRLSASVEIAVRSGVDFPLLLYQWAGGGPIQKIRRYRVGNWMRYLKGDLMTTLETFQQRGRPGVSSPGRAAMDFCLSFMRPMDYDYVDWHDPLPALHATTDFTARWVGGAIQKRFVRIRRKYEFNG</sequence>
<dbReference type="PANTHER" id="PTHR43585:SF2">
    <property type="entry name" value="ATP-GRASP ENZYME FSQD"/>
    <property type="match status" value="1"/>
</dbReference>
<evidence type="ECO:0000256" key="4">
    <source>
        <dbReference type="PROSITE-ProRule" id="PRU00409"/>
    </source>
</evidence>
<dbReference type="InterPro" id="IPR013815">
    <property type="entry name" value="ATP_grasp_subdomain_1"/>
</dbReference>
<dbReference type="GO" id="GO:0016874">
    <property type="term" value="F:ligase activity"/>
    <property type="evidence" value="ECO:0007669"/>
    <property type="project" value="UniProtKB-KW"/>
</dbReference>
<dbReference type="Pfam" id="PF15632">
    <property type="entry name" value="ATPgrasp_Ter"/>
    <property type="match status" value="1"/>
</dbReference>
<keyword evidence="1" id="KW-0436">Ligase</keyword>
<dbReference type="PROSITE" id="PS00867">
    <property type="entry name" value="CPSASE_2"/>
    <property type="match status" value="1"/>
</dbReference>
<gene>
    <name evidence="6" type="ORF">KSF_017230</name>
</gene>
<keyword evidence="7" id="KW-1185">Reference proteome</keyword>
<dbReference type="InterPro" id="IPR011761">
    <property type="entry name" value="ATP-grasp"/>
</dbReference>
<name>A0A8J3N0X1_9CHLR</name>
<organism evidence="6 7">
    <name type="scientific">Reticulibacter mediterranei</name>
    <dbReference type="NCBI Taxonomy" id="2778369"/>
    <lineage>
        <taxon>Bacteria</taxon>
        <taxon>Bacillati</taxon>
        <taxon>Chloroflexota</taxon>
        <taxon>Ktedonobacteria</taxon>
        <taxon>Ktedonobacterales</taxon>
        <taxon>Reticulibacteraceae</taxon>
        <taxon>Reticulibacter</taxon>
    </lineage>
</organism>
<evidence type="ECO:0000313" key="6">
    <source>
        <dbReference type="EMBL" id="GHO91675.1"/>
    </source>
</evidence>
<comment type="caution">
    <text evidence="6">The sequence shown here is derived from an EMBL/GenBank/DDBJ whole genome shotgun (WGS) entry which is preliminary data.</text>
</comment>
<evidence type="ECO:0000256" key="3">
    <source>
        <dbReference type="ARBA" id="ARBA00022840"/>
    </source>
</evidence>
<proteinExistence type="predicted"/>
<keyword evidence="3 4" id="KW-0067">ATP-binding</keyword>
<evidence type="ECO:0000256" key="1">
    <source>
        <dbReference type="ARBA" id="ARBA00022598"/>
    </source>
</evidence>